<sequence>LPSLLFIALGCVLELGEGGSGEGESCGGGGEGWKVGERWKIIGLDKIRLSKAQILWRMYHKKNIDFVALLWEDFAFQIDSRDLKKQEKMYYPRFTKAIIHHFLSKDKSISMRNIMFMHTAQDDSVLGNLRFVSKDEDTLVYGALIPAVMTNLKIWDSAAYQTYFSFVTGEATPKSKRIYKKTASLIIKTPTTSPKETPSKKKTAPAKKDVSSKKPSRKQSTGVQIRDTPGVFVSKKKAPVTTDKSKGKVPDEPKGKDDDDSVDDDNDDDSDDNDGKNNSDDERAKSDEDENPNLNQNNDDKEEEYDEEYKEEYVHTPENYEFIDDEEEYEELYKDVNVRLKDVEHGEEGKGDEEKTDVDNVPPADIEINSMMNIDVRHEDKYSDTLSPHHTCNGTDTSYLLDGYGVLRFQILLYQLEIHGAGVSHEDANQKFLSSLPSSWSQVALIMRTKLGLDTFSFDDLYNNLIVFKCNVKGTIASSSNTQNVAFVSIDNTSSTNKVSTAYSVSSPFVSKS</sequence>
<protein>
    <submittedName>
        <fullName evidence="3">Uncharacterized protein</fullName>
    </submittedName>
</protein>
<reference evidence="3" key="1">
    <citation type="journal article" date="2019" name="Sci. Rep.">
        <title>Draft genome of Tanacetum cinerariifolium, the natural source of mosquito coil.</title>
        <authorList>
            <person name="Yamashiro T."/>
            <person name="Shiraishi A."/>
            <person name="Satake H."/>
            <person name="Nakayama K."/>
        </authorList>
    </citation>
    <scope>NUCLEOTIDE SEQUENCE</scope>
</reference>
<feature type="region of interest" description="Disordered" evidence="1">
    <location>
        <begin position="190"/>
        <end position="316"/>
    </location>
</feature>
<keyword evidence="2" id="KW-0732">Signal</keyword>
<feature type="compositionally biased region" description="Basic and acidic residues" evidence="1">
    <location>
        <begin position="243"/>
        <end position="257"/>
    </location>
</feature>
<proteinExistence type="predicted"/>
<gene>
    <name evidence="3" type="ORF">Tci_011994</name>
</gene>
<feature type="compositionally biased region" description="Acidic residues" evidence="1">
    <location>
        <begin position="300"/>
        <end position="310"/>
    </location>
</feature>
<feature type="compositionally biased region" description="Acidic residues" evidence="1">
    <location>
        <begin position="258"/>
        <end position="272"/>
    </location>
</feature>
<dbReference type="EMBL" id="BKCJ010001248">
    <property type="protein sequence ID" value="GEU40016.1"/>
    <property type="molecule type" value="Genomic_DNA"/>
</dbReference>
<evidence type="ECO:0000313" key="3">
    <source>
        <dbReference type="EMBL" id="GEU40016.1"/>
    </source>
</evidence>
<feature type="signal peptide" evidence="2">
    <location>
        <begin position="1"/>
        <end position="18"/>
    </location>
</feature>
<organism evidence="3">
    <name type="scientific">Tanacetum cinerariifolium</name>
    <name type="common">Dalmatian daisy</name>
    <name type="synonym">Chrysanthemum cinerariifolium</name>
    <dbReference type="NCBI Taxonomy" id="118510"/>
    <lineage>
        <taxon>Eukaryota</taxon>
        <taxon>Viridiplantae</taxon>
        <taxon>Streptophyta</taxon>
        <taxon>Embryophyta</taxon>
        <taxon>Tracheophyta</taxon>
        <taxon>Spermatophyta</taxon>
        <taxon>Magnoliopsida</taxon>
        <taxon>eudicotyledons</taxon>
        <taxon>Gunneridae</taxon>
        <taxon>Pentapetalae</taxon>
        <taxon>asterids</taxon>
        <taxon>campanulids</taxon>
        <taxon>Asterales</taxon>
        <taxon>Asteraceae</taxon>
        <taxon>Asteroideae</taxon>
        <taxon>Anthemideae</taxon>
        <taxon>Anthemidinae</taxon>
        <taxon>Tanacetum</taxon>
    </lineage>
</organism>
<feature type="region of interest" description="Disordered" evidence="1">
    <location>
        <begin position="344"/>
        <end position="363"/>
    </location>
</feature>
<feature type="compositionally biased region" description="Basic and acidic residues" evidence="1">
    <location>
        <begin position="344"/>
        <end position="353"/>
    </location>
</feature>
<dbReference type="AlphaFoldDB" id="A0A6L2JSL6"/>
<name>A0A6L2JSL6_TANCI</name>
<feature type="compositionally biased region" description="Basic and acidic residues" evidence="1">
    <location>
        <begin position="273"/>
        <end position="286"/>
    </location>
</feature>
<feature type="chain" id="PRO_5027040382" evidence="2">
    <location>
        <begin position="19"/>
        <end position="513"/>
    </location>
</feature>
<comment type="caution">
    <text evidence="3">The sequence shown here is derived from an EMBL/GenBank/DDBJ whole genome shotgun (WGS) entry which is preliminary data.</text>
</comment>
<evidence type="ECO:0000256" key="1">
    <source>
        <dbReference type="SAM" id="MobiDB-lite"/>
    </source>
</evidence>
<accession>A0A6L2JSL6</accession>
<feature type="non-terminal residue" evidence="3">
    <location>
        <position position="1"/>
    </location>
</feature>
<evidence type="ECO:0000256" key="2">
    <source>
        <dbReference type="SAM" id="SignalP"/>
    </source>
</evidence>